<name>B0E264_LACBS</name>
<dbReference type="KEGG" id="lbc:LACBIDRAFT_296032"/>
<dbReference type="SUPFAM" id="SSF144232">
    <property type="entry name" value="HIT/MYND zinc finger-like"/>
    <property type="match status" value="1"/>
</dbReference>
<dbReference type="PROSITE" id="PS01360">
    <property type="entry name" value="ZF_MYND_1"/>
    <property type="match status" value="1"/>
</dbReference>
<dbReference type="RefSeq" id="XP_001890273.1">
    <property type="nucleotide sequence ID" value="XM_001890238.1"/>
</dbReference>
<dbReference type="Gene3D" id="6.10.140.2220">
    <property type="match status" value="1"/>
</dbReference>
<evidence type="ECO:0000313" key="7">
    <source>
        <dbReference type="Proteomes" id="UP000001194"/>
    </source>
</evidence>
<dbReference type="EMBL" id="DS547174">
    <property type="protein sequence ID" value="EDQ99071.1"/>
    <property type="molecule type" value="Genomic_DNA"/>
</dbReference>
<evidence type="ECO:0000259" key="5">
    <source>
        <dbReference type="PROSITE" id="PS50865"/>
    </source>
</evidence>
<evidence type="ECO:0000256" key="4">
    <source>
        <dbReference type="PROSITE-ProRule" id="PRU00134"/>
    </source>
</evidence>
<evidence type="ECO:0000256" key="3">
    <source>
        <dbReference type="ARBA" id="ARBA00022833"/>
    </source>
</evidence>
<evidence type="ECO:0000313" key="6">
    <source>
        <dbReference type="EMBL" id="EDQ99071.1"/>
    </source>
</evidence>
<feature type="domain" description="MYND-type" evidence="5">
    <location>
        <begin position="257"/>
        <end position="298"/>
    </location>
</feature>
<protein>
    <submittedName>
        <fullName evidence="6">Predicted protein</fullName>
    </submittedName>
</protein>
<accession>B0E264</accession>
<organism evidence="7">
    <name type="scientific">Laccaria bicolor (strain S238N-H82 / ATCC MYA-4686)</name>
    <name type="common">Bicoloured deceiver</name>
    <name type="synonym">Laccaria laccata var. bicolor</name>
    <dbReference type="NCBI Taxonomy" id="486041"/>
    <lineage>
        <taxon>Eukaryota</taxon>
        <taxon>Fungi</taxon>
        <taxon>Dikarya</taxon>
        <taxon>Basidiomycota</taxon>
        <taxon>Agaricomycotina</taxon>
        <taxon>Agaricomycetes</taxon>
        <taxon>Agaricomycetidae</taxon>
        <taxon>Agaricales</taxon>
        <taxon>Agaricineae</taxon>
        <taxon>Hydnangiaceae</taxon>
        <taxon>Laccaria</taxon>
    </lineage>
</organism>
<dbReference type="PROSITE" id="PS50865">
    <property type="entry name" value="ZF_MYND_2"/>
    <property type="match status" value="1"/>
</dbReference>
<dbReference type="InParanoid" id="B0E264"/>
<dbReference type="AlphaFoldDB" id="B0E264"/>
<dbReference type="InterPro" id="IPR002893">
    <property type="entry name" value="Znf_MYND"/>
</dbReference>
<keyword evidence="2 4" id="KW-0863">Zinc-finger</keyword>
<reference evidence="6 7" key="1">
    <citation type="journal article" date="2008" name="Nature">
        <title>The genome of Laccaria bicolor provides insights into mycorrhizal symbiosis.</title>
        <authorList>
            <person name="Martin F."/>
            <person name="Aerts A."/>
            <person name="Ahren D."/>
            <person name="Brun A."/>
            <person name="Danchin E.G.J."/>
            <person name="Duchaussoy F."/>
            <person name="Gibon J."/>
            <person name="Kohler A."/>
            <person name="Lindquist E."/>
            <person name="Pereda V."/>
            <person name="Salamov A."/>
            <person name="Shapiro H.J."/>
            <person name="Wuyts J."/>
            <person name="Blaudez D."/>
            <person name="Buee M."/>
            <person name="Brokstein P."/>
            <person name="Canbaeck B."/>
            <person name="Cohen D."/>
            <person name="Courty P.E."/>
            <person name="Coutinho P.M."/>
            <person name="Delaruelle C."/>
            <person name="Detter J.C."/>
            <person name="Deveau A."/>
            <person name="DiFazio S."/>
            <person name="Duplessis S."/>
            <person name="Fraissinet-Tachet L."/>
            <person name="Lucic E."/>
            <person name="Frey-Klett P."/>
            <person name="Fourrey C."/>
            <person name="Feussner I."/>
            <person name="Gay G."/>
            <person name="Grimwood J."/>
            <person name="Hoegger P.J."/>
            <person name="Jain P."/>
            <person name="Kilaru S."/>
            <person name="Labbe J."/>
            <person name="Lin Y.C."/>
            <person name="Legue V."/>
            <person name="Le Tacon F."/>
            <person name="Marmeisse R."/>
            <person name="Melayah D."/>
            <person name="Montanini B."/>
            <person name="Muratet M."/>
            <person name="Nehls U."/>
            <person name="Niculita-Hirzel H."/>
            <person name="Oudot-Le Secq M.P."/>
            <person name="Peter M."/>
            <person name="Quesneville H."/>
            <person name="Rajashekar B."/>
            <person name="Reich M."/>
            <person name="Rouhier N."/>
            <person name="Schmutz J."/>
            <person name="Yin T."/>
            <person name="Chalot M."/>
            <person name="Henrissat B."/>
            <person name="Kuees U."/>
            <person name="Lucas S."/>
            <person name="Van de Peer Y."/>
            <person name="Podila G.K."/>
            <person name="Polle A."/>
            <person name="Pukkila P.J."/>
            <person name="Richardson P.M."/>
            <person name="Rouze P."/>
            <person name="Sanders I.R."/>
            <person name="Stajich J.E."/>
            <person name="Tunlid A."/>
            <person name="Tuskan G."/>
            <person name="Grigoriev I.V."/>
        </authorList>
    </citation>
    <scope>NUCLEOTIDE SEQUENCE [LARGE SCALE GENOMIC DNA]</scope>
    <source>
        <strain evidence="7">S238N-H82 / ATCC MYA-4686</strain>
    </source>
</reference>
<evidence type="ECO:0000256" key="2">
    <source>
        <dbReference type="ARBA" id="ARBA00022771"/>
    </source>
</evidence>
<dbReference type="Pfam" id="PF01753">
    <property type="entry name" value="zf-MYND"/>
    <property type="match status" value="1"/>
</dbReference>
<gene>
    <name evidence="6" type="ORF">LACBIDRAFT_296032</name>
</gene>
<sequence>MRRGQKSQYHDHNLGLQVVRSSIPIPAICWDWYDGKRETACLTGHLSTTYHREAIRMASSSPHSAILEEFITLEEDFEGSVSPRRTKRMITLNRVVKEATTTPEDVKKGFTKLILAFKLPAITDPEHSNLDLSQFVTRMRHSLNVFMTYMVKPSKEIIRDEGRLTGLLCFAPTFVSLEQKKHGLPSSRNPRYAADRLRWVPAVTHYITTNLDVGLLSSTDSPLHSKGIMETYFQPAAANYHTPPVHPQQRQRGYRICDQCRTPETQSLKFRLCGGCLVTQYCSQDCQRDHWPHHKAICQHTASVSKAAIAAASSSPAADEHLAKNLRKFASAHTALLGWAGFQALQLKRVPANIRQNALLIDLSYHPHAESHRRFSILSTHIVPRTHVHDPLVIADIQRREERCRYSGGIGTLVVIIQCGGVSQVMPVEVDPPAKITWDSRDDWASVLAHFVESGRTDFKPISTTSRGRPSAPMNLCNHAPFVLIHDHPAFDSSRTLNSPCSRITYHSTPVASSTSSPASQLTYVYHVVISVHIRQCHVGLPHLYLFPASIQLVEYKLNPFVPPSLSFAFSFIENIWFEISLSTACDCNSAVRYNGIHAPMFG</sequence>
<evidence type="ECO:0000256" key="1">
    <source>
        <dbReference type="ARBA" id="ARBA00022723"/>
    </source>
</evidence>
<dbReference type="HOGENOM" id="CLU_031727_0_0_1"/>
<dbReference type="Proteomes" id="UP000001194">
    <property type="component" value="Unassembled WGS sequence"/>
</dbReference>
<keyword evidence="3" id="KW-0862">Zinc</keyword>
<dbReference type="GeneID" id="6085923"/>
<dbReference type="GO" id="GO:0008270">
    <property type="term" value="F:zinc ion binding"/>
    <property type="evidence" value="ECO:0007669"/>
    <property type="project" value="UniProtKB-KW"/>
</dbReference>
<dbReference type="OrthoDB" id="432970at2759"/>
<keyword evidence="1" id="KW-0479">Metal-binding</keyword>
<proteinExistence type="predicted"/>
<keyword evidence="7" id="KW-1185">Reference proteome</keyword>